<dbReference type="CDD" id="cd04489">
    <property type="entry name" value="ExoVII_LU_OBF"/>
    <property type="match status" value="1"/>
</dbReference>
<evidence type="ECO:0000259" key="9">
    <source>
        <dbReference type="Pfam" id="PF13742"/>
    </source>
</evidence>
<dbReference type="InterPro" id="IPR020579">
    <property type="entry name" value="Exonuc_VII_lsu_C"/>
</dbReference>
<accession>A0A850T412</accession>
<reference evidence="10 11" key="1">
    <citation type="submission" date="2020-06" db="EMBL/GenBank/DDBJ databases">
        <title>High-quality draft genome of sulfate reducer Desulfobacter latus type strain AcrS2 isolated from marine sediment.</title>
        <authorList>
            <person name="Hoppe M."/>
            <person name="Larsen C.K."/>
            <person name="Marshall I.P.G."/>
            <person name="Schramm A."/>
            <person name="Marietou A.G."/>
        </authorList>
    </citation>
    <scope>NUCLEOTIDE SEQUENCE [LARGE SCALE GENOMIC DNA]</scope>
    <source>
        <strain evidence="10 11">AcRS2</strain>
    </source>
</reference>
<comment type="function">
    <text evidence="5">Bidirectionally degrades single-stranded DNA into large acid-insoluble oligonucleotides, which are then degraded further into small acid-soluble oligonucleotides.</text>
</comment>
<keyword evidence="3 5" id="KW-0378">Hydrolase</keyword>
<evidence type="ECO:0000256" key="6">
    <source>
        <dbReference type="RuleBase" id="RU004355"/>
    </source>
</evidence>
<dbReference type="PANTHER" id="PTHR30008">
    <property type="entry name" value="EXODEOXYRIBONUCLEASE 7 LARGE SUBUNIT"/>
    <property type="match status" value="1"/>
</dbReference>
<evidence type="ECO:0000259" key="8">
    <source>
        <dbReference type="Pfam" id="PF02601"/>
    </source>
</evidence>
<feature type="domain" description="Exonuclease VII large subunit C-terminal" evidence="8">
    <location>
        <begin position="126"/>
        <end position="443"/>
    </location>
</feature>
<evidence type="ECO:0000256" key="2">
    <source>
        <dbReference type="ARBA" id="ARBA00022722"/>
    </source>
</evidence>
<comment type="catalytic activity">
    <reaction evidence="5 6">
        <text>Exonucleolytic cleavage in either 5'- to 3'- or 3'- to 5'-direction to yield nucleoside 5'-phosphates.</text>
        <dbReference type="EC" id="3.1.11.6"/>
    </reaction>
</comment>
<comment type="similarity">
    <text evidence="5 6">Belongs to the XseA family.</text>
</comment>
<dbReference type="GO" id="GO:0009318">
    <property type="term" value="C:exodeoxyribonuclease VII complex"/>
    <property type="evidence" value="ECO:0007669"/>
    <property type="project" value="UniProtKB-UniRule"/>
</dbReference>
<sequence>MIPQTNHKVYTVGTLTRQIKNLLEERYPFLWITGEISNLSTPASGHSYFSLKDDAAVISCAMFKGQKRHLKFTPENGMKVKGMARLSLYEPRGAYQLIFEHMEPEGTGALQREFEALKAKLAAMGWFDAAHKKEVPFLPSGIYVITSGTGAAVRDIIQVARQRCPSVPLEIIPVKVQGDTAECEIARAIELANTVKTCDLIIIARGGGSLEDLWAFNTQTVAQAVYESEIPVISGIGHEIDFTIADFVADLRAPTPSAAVQMALPDQSAMVHQIFRLQNELNNKIERRIRQQREYINDLHRRLKSPARVVDDFRFRIEDLQSRRLSLVKNHINYQRERTQWLRRTLSGTLPLSRIRTLKKEVNDLQANLDYLFYAYLKQCKDQVIKQTGQLEALNPSAVLSRGYSITRNLSGSRVGGHVVMDADTLNVDDGIEIILSKGRLDARVEKIYGKKNL</sequence>
<dbReference type="RefSeq" id="WP_178367957.1">
    <property type="nucleotide sequence ID" value="NZ_JACADJ010000081.1"/>
</dbReference>
<comment type="subunit">
    <text evidence="5">Heterooligomer composed of large and small subunits.</text>
</comment>
<evidence type="ECO:0000256" key="1">
    <source>
        <dbReference type="ARBA" id="ARBA00022490"/>
    </source>
</evidence>
<evidence type="ECO:0000256" key="7">
    <source>
        <dbReference type="SAM" id="Coils"/>
    </source>
</evidence>
<dbReference type="Proteomes" id="UP000553343">
    <property type="component" value="Unassembled WGS sequence"/>
</dbReference>
<keyword evidence="1 5" id="KW-0963">Cytoplasm</keyword>
<dbReference type="GO" id="GO:0003676">
    <property type="term" value="F:nucleic acid binding"/>
    <property type="evidence" value="ECO:0007669"/>
    <property type="project" value="InterPro"/>
</dbReference>
<dbReference type="GO" id="GO:0005737">
    <property type="term" value="C:cytoplasm"/>
    <property type="evidence" value="ECO:0007669"/>
    <property type="project" value="UniProtKB-SubCell"/>
</dbReference>
<evidence type="ECO:0000313" key="10">
    <source>
        <dbReference type="EMBL" id="NWH06503.1"/>
    </source>
</evidence>
<gene>
    <name evidence="5" type="primary">xseA</name>
    <name evidence="10" type="ORF">HXW94_16190</name>
</gene>
<dbReference type="InterPro" id="IPR003753">
    <property type="entry name" value="Exonuc_VII_L"/>
</dbReference>
<evidence type="ECO:0000256" key="3">
    <source>
        <dbReference type="ARBA" id="ARBA00022801"/>
    </source>
</evidence>
<dbReference type="NCBIfam" id="TIGR00237">
    <property type="entry name" value="xseA"/>
    <property type="match status" value="1"/>
</dbReference>
<evidence type="ECO:0000313" key="11">
    <source>
        <dbReference type="Proteomes" id="UP000553343"/>
    </source>
</evidence>
<organism evidence="10 11">
    <name type="scientific">Desulfobacter latus</name>
    <dbReference type="NCBI Taxonomy" id="2292"/>
    <lineage>
        <taxon>Bacteria</taxon>
        <taxon>Pseudomonadati</taxon>
        <taxon>Thermodesulfobacteriota</taxon>
        <taxon>Desulfobacteria</taxon>
        <taxon>Desulfobacterales</taxon>
        <taxon>Desulfobacteraceae</taxon>
        <taxon>Desulfobacter</taxon>
    </lineage>
</organism>
<evidence type="ECO:0000256" key="4">
    <source>
        <dbReference type="ARBA" id="ARBA00022839"/>
    </source>
</evidence>
<feature type="coiled-coil region" evidence="7">
    <location>
        <begin position="274"/>
        <end position="302"/>
    </location>
</feature>
<dbReference type="Pfam" id="PF02601">
    <property type="entry name" value="Exonuc_VII_L"/>
    <property type="match status" value="1"/>
</dbReference>
<comment type="caution">
    <text evidence="10">The sequence shown here is derived from an EMBL/GenBank/DDBJ whole genome shotgun (WGS) entry which is preliminary data.</text>
</comment>
<dbReference type="EMBL" id="JACADJ010000081">
    <property type="protein sequence ID" value="NWH06503.1"/>
    <property type="molecule type" value="Genomic_DNA"/>
</dbReference>
<dbReference type="GO" id="GO:0006308">
    <property type="term" value="P:DNA catabolic process"/>
    <property type="evidence" value="ECO:0007669"/>
    <property type="project" value="UniProtKB-UniRule"/>
</dbReference>
<evidence type="ECO:0000256" key="5">
    <source>
        <dbReference type="HAMAP-Rule" id="MF_00378"/>
    </source>
</evidence>
<dbReference type="EC" id="3.1.11.6" evidence="5"/>
<feature type="domain" description="OB-fold nucleic acid binding" evidence="9">
    <location>
        <begin position="10"/>
        <end position="103"/>
    </location>
</feature>
<keyword evidence="11" id="KW-1185">Reference proteome</keyword>
<dbReference type="GO" id="GO:0008855">
    <property type="term" value="F:exodeoxyribonuclease VII activity"/>
    <property type="evidence" value="ECO:0007669"/>
    <property type="project" value="UniProtKB-UniRule"/>
</dbReference>
<dbReference type="Pfam" id="PF13742">
    <property type="entry name" value="tRNA_anti_2"/>
    <property type="match status" value="1"/>
</dbReference>
<keyword evidence="7" id="KW-0175">Coiled coil</keyword>
<keyword evidence="2 5" id="KW-0540">Nuclease</keyword>
<dbReference type="HAMAP" id="MF_00378">
    <property type="entry name" value="Exonuc_7_L"/>
    <property type="match status" value="1"/>
</dbReference>
<comment type="subcellular location">
    <subcellularLocation>
        <location evidence="5 6">Cytoplasm</location>
    </subcellularLocation>
</comment>
<dbReference type="InterPro" id="IPR025824">
    <property type="entry name" value="OB-fold_nuc-bd_dom"/>
</dbReference>
<proteinExistence type="inferred from homology"/>
<protein>
    <recommendedName>
        <fullName evidence="5">Exodeoxyribonuclease 7 large subunit</fullName>
        <ecNumber evidence="5">3.1.11.6</ecNumber>
    </recommendedName>
    <alternativeName>
        <fullName evidence="5">Exodeoxyribonuclease VII large subunit</fullName>
        <shortName evidence="5">Exonuclease VII large subunit</shortName>
    </alternativeName>
</protein>
<name>A0A850T412_9BACT</name>
<dbReference type="PANTHER" id="PTHR30008:SF0">
    <property type="entry name" value="EXODEOXYRIBONUCLEASE 7 LARGE SUBUNIT"/>
    <property type="match status" value="1"/>
</dbReference>
<dbReference type="AlphaFoldDB" id="A0A850T412"/>
<keyword evidence="4 5" id="KW-0269">Exonuclease</keyword>